<dbReference type="CDD" id="cd22355">
    <property type="entry name" value="Sau3AI_C"/>
    <property type="match status" value="1"/>
</dbReference>
<gene>
    <name evidence="5" type="ORF">HMPREF9246_1537</name>
</gene>
<dbReference type="GO" id="GO:0016787">
    <property type="term" value="F:hydrolase activity"/>
    <property type="evidence" value="ECO:0007669"/>
    <property type="project" value="UniProtKB-KW"/>
</dbReference>
<reference evidence="5 6" key="1">
    <citation type="submission" date="2011-01" db="EMBL/GenBank/DDBJ databases">
        <authorList>
            <person name="Durkin A.S."/>
            <person name="Madupu R."/>
            <person name="Torralba M."/>
            <person name="Gillis M."/>
            <person name="Methe B."/>
            <person name="Sutton G."/>
            <person name="Nelson K.E."/>
        </authorList>
    </citation>
    <scope>NUCLEOTIDE SEQUENCE [LARGE SCALE GENOMIC DNA]</scope>
    <source>
        <strain evidence="5 6">ACS-025-V-Sch4</strain>
    </source>
</reference>
<dbReference type="Gene3D" id="3.40.600.10">
    <property type="entry name" value="DNA mismatch repair MutH/Restriction endonuclease, type II"/>
    <property type="match status" value="2"/>
</dbReference>
<evidence type="ECO:0000256" key="1">
    <source>
        <dbReference type="ARBA" id="ARBA00022722"/>
    </source>
</evidence>
<dbReference type="AlphaFoldDB" id="F0GXZ1"/>
<evidence type="ECO:0000256" key="2">
    <source>
        <dbReference type="ARBA" id="ARBA00022759"/>
    </source>
</evidence>
<protein>
    <submittedName>
        <fullName evidence="5">DNA mismatch repair enzyme MutH</fullName>
    </submittedName>
</protein>
<dbReference type="GO" id="GO:0004519">
    <property type="term" value="F:endonuclease activity"/>
    <property type="evidence" value="ECO:0007669"/>
    <property type="project" value="UniProtKB-KW"/>
</dbReference>
<dbReference type="Pfam" id="PF02976">
    <property type="entry name" value="MutH"/>
    <property type="match status" value="1"/>
</dbReference>
<dbReference type="REBASE" id="33680">
    <property type="entry name" value="Ahy25ORF1538P"/>
</dbReference>
<dbReference type="SMART" id="SM00927">
    <property type="entry name" value="MutH"/>
    <property type="match status" value="1"/>
</dbReference>
<keyword evidence="2" id="KW-0255">Endonuclease</keyword>
<proteinExistence type="predicted"/>
<evidence type="ECO:0000313" key="6">
    <source>
        <dbReference type="Proteomes" id="UP000005277"/>
    </source>
</evidence>
<evidence type="ECO:0000259" key="4">
    <source>
        <dbReference type="SMART" id="SM00927"/>
    </source>
</evidence>
<dbReference type="InterPro" id="IPR011337">
    <property type="entry name" value="DNA_rep_MutH/RE_typeII_Sau3AI"/>
</dbReference>
<dbReference type="InterPro" id="IPR011335">
    <property type="entry name" value="Restrct_endonuc-II-like"/>
</dbReference>
<accession>F0GXZ1</accession>
<comment type="caution">
    <text evidence="5">The sequence shown here is derived from an EMBL/GenBank/DDBJ whole genome shotgun (WGS) entry which is preliminary data.</text>
</comment>
<keyword evidence="6" id="KW-1185">Reference proteome</keyword>
<dbReference type="CDD" id="cd22356">
    <property type="entry name" value="Sau3AI_N-like"/>
    <property type="match status" value="1"/>
</dbReference>
<dbReference type="InterPro" id="IPR037057">
    <property type="entry name" value="DNA_rep_MutH/T2_RE_sf"/>
</dbReference>
<feature type="domain" description="DNA mismatch repair MutH/Type II restriction enzyme Sau3AI" evidence="4">
    <location>
        <begin position="72"/>
        <end position="174"/>
    </location>
</feature>
<evidence type="ECO:0000313" key="5">
    <source>
        <dbReference type="EMBL" id="EGC84853.1"/>
    </source>
</evidence>
<dbReference type="OrthoDB" id="3188707at2"/>
<dbReference type="RefSeq" id="WP_004816146.1">
    <property type="nucleotide sequence ID" value="NZ_AEXN01000002.1"/>
</dbReference>
<dbReference type="EMBL" id="AEXN01000002">
    <property type="protein sequence ID" value="EGC84853.1"/>
    <property type="molecule type" value="Genomic_DNA"/>
</dbReference>
<dbReference type="SUPFAM" id="SSF52980">
    <property type="entry name" value="Restriction endonuclease-like"/>
    <property type="match status" value="2"/>
</dbReference>
<name>F0GXZ1_9FIRM</name>
<dbReference type="Proteomes" id="UP000005277">
    <property type="component" value="Unassembled WGS sequence"/>
</dbReference>
<sequence>MINYDENSIESIYNYAQKLKGKSFNNILDERILSENRISEESSIYENSTYIDKFENNFRKGGLGDFLEKVYFDIDNNSESRPDFYKANLELKLTPFKKLKNGNLSAKERLVISMINYHNIVDSEFYQSNLWHKIENILMIFYLWEKNTPRLDYRIYFVHMYSPSKEDLIIIKSDYYKIRNKVLDGKAHELSEGDTLYVGACTKSSNSSITTSQPFNDLPAKPRAFSFKSSYMTYILRNYVNSNKKKLDKIVDNKEFSDFESLVLNKLKKYYKRNELDLFKEFNIKTTAKQKYSLLTLKILGVKTNNAEEFQKANIEIKTIKHEPSKKPKESMSFPKYKIKTLVSKDWYDSDLYKLFSTKKFLFVEFLETENGTILNSAKFWNMPYEDLNGDLKKEWEEYKNKYKKGINLIIKGNKVENDLPKMKDTRIIHSRPHSRKSAYYFKDKNLIIGNIERDADMLPNGDMMTTQSFWLNNSYVYEQIKK</sequence>
<dbReference type="NCBIfam" id="NF040973">
    <property type="entry name" value="restrict_Sau3AI"/>
    <property type="match status" value="1"/>
</dbReference>
<keyword evidence="1" id="KW-0540">Nuclease</keyword>
<organism evidence="5 6">
    <name type="scientific">Anaerococcus hydrogenalis ACS-025-V-Sch4</name>
    <dbReference type="NCBI Taxonomy" id="879306"/>
    <lineage>
        <taxon>Bacteria</taxon>
        <taxon>Bacillati</taxon>
        <taxon>Bacillota</taxon>
        <taxon>Tissierellia</taxon>
        <taxon>Tissierellales</taxon>
        <taxon>Peptoniphilaceae</taxon>
        <taxon>Anaerococcus</taxon>
    </lineage>
</organism>
<evidence type="ECO:0000256" key="3">
    <source>
        <dbReference type="ARBA" id="ARBA00022801"/>
    </source>
</evidence>
<dbReference type="GO" id="GO:0003677">
    <property type="term" value="F:DNA binding"/>
    <property type="evidence" value="ECO:0007669"/>
    <property type="project" value="InterPro"/>
</dbReference>
<keyword evidence="3" id="KW-0378">Hydrolase</keyword>